<feature type="domain" description="PSMD12/CSN4-like N-terminal" evidence="5">
    <location>
        <begin position="47"/>
        <end position="116"/>
    </location>
</feature>
<sequence>MESAFTSASAVTDHRQKIELYKHILSTAISSNDIVQAKKFIVTVLIIREKLAKLYESEQQWSKAAQVLSGIYLDSRMRVIDDTFRLSKCVQIACLYLEDDGAVNAEAFINKASFLVCYARILDLQRKFLGAA</sequence>
<evidence type="ECO:0000256" key="3">
    <source>
        <dbReference type="ARBA" id="ARBA00022490"/>
    </source>
</evidence>
<name>A0AAD7PNW0_QUISA</name>
<evidence type="ECO:0000313" key="6">
    <source>
        <dbReference type="EMBL" id="KAJ7961664.1"/>
    </source>
</evidence>
<dbReference type="GO" id="GO:0005829">
    <property type="term" value="C:cytosol"/>
    <property type="evidence" value="ECO:0007669"/>
    <property type="project" value="TreeGrafter"/>
</dbReference>
<protein>
    <submittedName>
        <fullName evidence="6">COP9 signalosome complex subunit 4</fullName>
    </submittedName>
</protein>
<evidence type="ECO:0000313" key="7">
    <source>
        <dbReference type="Proteomes" id="UP001163823"/>
    </source>
</evidence>
<reference evidence="6" key="1">
    <citation type="journal article" date="2023" name="Science">
        <title>Elucidation of the pathway for biosynthesis of saponin adjuvants from the soapbark tree.</title>
        <authorList>
            <person name="Reed J."/>
            <person name="Orme A."/>
            <person name="El-Demerdash A."/>
            <person name="Owen C."/>
            <person name="Martin L.B.B."/>
            <person name="Misra R.C."/>
            <person name="Kikuchi S."/>
            <person name="Rejzek M."/>
            <person name="Martin A.C."/>
            <person name="Harkess A."/>
            <person name="Leebens-Mack J."/>
            <person name="Louveau T."/>
            <person name="Stephenson M.J."/>
            <person name="Osbourn A."/>
        </authorList>
    </citation>
    <scope>NUCLEOTIDE SEQUENCE</scope>
    <source>
        <strain evidence="6">S10</strain>
    </source>
</reference>
<comment type="caution">
    <text evidence="6">The sequence shown here is derived from an EMBL/GenBank/DDBJ whole genome shotgun (WGS) entry which is preliminary data.</text>
</comment>
<evidence type="ECO:0000259" key="5">
    <source>
        <dbReference type="Pfam" id="PF22241"/>
    </source>
</evidence>
<keyword evidence="4" id="KW-0539">Nucleus</keyword>
<evidence type="ECO:0000256" key="1">
    <source>
        <dbReference type="ARBA" id="ARBA00004123"/>
    </source>
</evidence>
<proteinExistence type="predicted"/>
<evidence type="ECO:0000256" key="4">
    <source>
        <dbReference type="ARBA" id="ARBA00023242"/>
    </source>
</evidence>
<comment type="subcellular location">
    <subcellularLocation>
        <location evidence="2">Cytoplasm</location>
    </subcellularLocation>
    <subcellularLocation>
        <location evidence="1">Nucleus</location>
    </subcellularLocation>
</comment>
<dbReference type="PANTHER" id="PTHR10855">
    <property type="entry name" value="26S PROTEASOME NON-ATPASE REGULATORY SUBUNIT 12/COP9 SIGNALOSOME COMPLEX SUBUNIT 4"/>
    <property type="match status" value="1"/>
</dbReference>
<organism evidence="6 7">
    <name type="scientific">Quillaja saponaria</name>
    <name type="common">Soap bark tree</name>
    <dbReference type="NCBI Taxonomy" id="32244"/>
    <lineage>
        <taxon>Eukaryota</taxon>
        <taxon>Viridiplantae</taxon>
        <taxon>Streptophyta</taxon>
        <taxon>Embryophyta</taxon>
        <taxon>Tracheophyta</taxon>
        <taxon>Spermatophyta</taxon>
        <taxon>Magnoliopsida</taxon>
        <taxon>eudicotyledons</taxon>
        <taxon>Gunneridae</taxon>
        <taxon>Pentapetalae</taxon>
        <taxon>rosids</taxon>
        <taxon>fabids</taxon>
        <taxon>Fabales</taxon>
        <taxon>Quillajaceae</taxon>
        <taxon>Quillaja</taxon>
    </lineage>
</organism>
<evidence type="ECO:0000256" key="2">
    <source>
        <dbReference type="ARBA" id="ARBA00004496"/>
    </source>
</evidence>
<dbReference type="PANTHER" id="PTHR10855:SF2">
    <property type="entry name" value="COP9 SIGNALOSOME COMPLEX SUBUNIT 4"/>
    <property type="match status" value="1"/>
</dbReference>
<keyword evidence="3" id="KW-0963">Cytoplasm</keyword>
<dbReference type="InterPro" id="IPR054559">
    <property type="entry name" value="PSMD12-CSN4-like_N"/>
</dbReference>
<keyword evidence="7" id="KW-1185">Reference proteome</keyword>
<dbReference type="Proteomes" id="UP001163823">
    <property type="component" value="Chromosome 7"/>
</dbReference>
<dbReference type="AlphaFoldDB" id="A0AAD7PNW0"/>
<accession>A0AAD7PNW0</accession>
<dbReference type="KEGG" id="qsa:O6P43_016985"/>
<dbReference type="GO" id="GO:0008180">
    <property type="term" value="C:COP9 signalosome"/>
    <property type="evidence" value="ECO:0007669"/>
    <property type="project" value="TreeGrafter"/>
</dbReference>
<dbReference type="Pfam" id="PF22241">
    <property type="entry name" value="PSMD12-CSN4_N"/>
    <property type="match status" value="1"/>
</dbReference>
<dbReference type="InterPro" id="IPR040134">
    <property type="entry name" value="PSMD12/CSN4"/>
</dbReference>
<dbReference type="EMBL" id="JARAOO010000007">
    <property type="protein sequence ID" value="KAJ7961664.1"/>
    <property type="molecule type" value="Genomic_DNA"/>
</dbReference>
<gene>
    <name evidence="6" type="ORF">O6P43_016985</name>
</gene>